<dbReference type="AlphaFoldDB" id="A0AAD7FRT7"/>
<reference evidence="1" key="1">
    <citation type="submission" date="2023-03" db="EMBL/GenBank/DDBJ databases">
        <title>Massive genome expansion in bonnet fungi (Mycena s.s.) driven by repeated elements and novel gene families across ecological guilds.</title>
        <authorList>
            <consortium name="Lawrence Berkeley National Laboratory"/>
            <person name="Harder C.B."/>
            <person name="Miyauchi S."/>
            <person name="Viragh M."/>
            <person name="Kuo A."/>
            <person name="Thoen E."/>
            <person name="Andreopoulos B."/>
            <person name="Lu D."/>
            <person name="Skrede I."/>
            <person name="Drula E."/>
            <person name="Henrissat B."/>
            <person name="Morin E."/>
            <person name="Kohler A."/>
            <person name="Barry K."/>
            <person name="LaButti K."/>
            <person name="Morin E."/>
            <person name="Salamov A."/>
            <person name="Lipzen A."/>
            <person name="Mereny Z."/>
            <person name="Hegedus B."/>
            <person name="Baldrian P."/>
            <person name="Stursova M."/>
            <person name="Weitz H."/>
            <person name="Taylor A."/>
            <person name="Grigoriev I.V."/>
            <person name="Nagy L.G."/>
            <person name="Martin F."/>
            <person name="Kauserud H."/>
        </authorList>
    </citation>
    <scope>NUCLEOTIDE SEQUENCE</scope>
    <source>
        <strain evidence="1">9284</strain>
    </source>
</reference>
<keyword evidence="2" id="KW-1185">Reference proteome</keyword>
<gene>
    <name evidence="1" type="ORF">FB45DRAFT_695854</name>
</gene>
<evidence type="ECO:0000313" key="2">
    <source>
        <dbReference type="Proteomes" id="UP001221142"/>
    </source>
</evidence>
<feature type="non-terminal residue" evidence="1">
    <location>
        <position position="1"/>
    </location>
</feature>
<dbReference type="Proteomes" id="UP001221142">
    <property type="component" value="Unassembled WGS sequence"/>
</dbReference>
<dbReference type="EMBL" id="JARKIF010000005">
    <property type="protein sequence ID" value="KAJ7639106.1"/>
    <property type="molecule type" value="Genomic_DNA"/>
</dbReference>
<organism evidence="1 2">
    <name type="scientific">Roridomyces roridus</name>
    <dbReference type="NCBI Taxonomy" id="1738132"/>
    <lineage>
        <taxon>Eukaryota</taxon>
        <taxon>Fungi</taxon>
        <taxon>Dikarya</taxon>
        <taxon>Basidiomycota</taxon>
        <taxon>Agaricomycotina</taxon>
        <taxon>Agaricomycetes</taxon>
        <taxon>Agaricomycetidae</taxon>
        <taxon>Agaricales</taxon>
        <taxon>Marasmiineae</taxon>
        <taxon>Mycenaceae</taxon>
        <taxon>Roridomyces</taxon>
    </lineage>
</organism>
<sequence>FFPSGPQLPDFDSMVVKGSYHPSAPIHCALSNASSFPDTQTLLVTPSRESISSALQNYNDDWIVRHSGEGNVLDLSSRITVLYPPSPAHFSFLMSMLSIDDNLSSINVATTLVRPPSLLILHELSAYFYPDFEANPSEPLEPRIPPSYTLPSLILFDSHLDHLKLPILKHPSAGSKRPASKLENVAFFVQKYFD</sequence>
<protein>
    <submittedName>
        <fullName evidence="1">Uncharacterized protein</fullName>
    </submittedName>
</protein>
<evidence type="ECO:0000313" key="1">
    <source>
        <dbReference type="EMBL" id="KAJ7639106.1"/>
    </source>
</evidence>
<name>A0AAD7FRT7_9AGAR</name>
<proteinExistence type="predicted"/>
<accession>A0AAD7FRT7</accession>
<feature type="non-terminal residue" evidence="1">
    <location>
        <position position="194"/>
    </location>
</feature>
<comment type="caution">
    <text evidence="1">The sequence shown here is derived from an EMBL/GenBank/DDBJ whole genome shotgun (WGS) entry which is preliminary data.</text>
</comment>